<dbReference type="InterPro" id="IPR027039">
    <property type="entry name" value="Crtac1"/>
</dbReference>
<gene>
    <name evidence="4" type="ORF">Cabys_1756</name>
    <name evidence="5" type="ORF">Calab_2898</name>
</gene>
<dbReference type="EMBL" id="CM001402">
    <property type="protein sequence ID" value="EHO42505.1"/>
    <property type="molecule type" value="Genomic_DNA"/>
</dbReference>
<dbReference type="RefSeq" id="WP_006929864.1">
    <property type="nucleotide sequence ID" value="NZ_CM001402.1"/>
</dbReference>
<keyword evidence="6" id="KW-1185">Reference proteome</keyword>
<evidence type="ECO:0000259" key="2">
    <source>
        <dbReference type="Pfam" id="PF07593"/>
    </source>
</evidence>
<feature type="domain" description="Secretion system C-terminal sorting" evidence="3">
    <location>
        <begin position="535"/>
        <end position="610"/>
    </location>
</feature>
<evidence type="ECO:0000313" key="4">
    <source>
        <dbReference type="EMBL" id="APF18505.1"/>
    </source>
</evidence>
<protein>
    <submittedName>
        <fullName evidence="4">Por secretion system C-terminal sorting domain-containing protein</fullName>
    </submittedName>
</protein>
<reference evidence="4 7" key="2">
    <citation type="submission" date="2016-11" db="EMBL/GenBank/DDBJ databases">
        <title>Genomic analysis of Caldithrix abyssi and proposal of a novel bacterial phylum Caldithrichaeota.</title>
        <authorList>
            <person name="Kublanov I."/>
            <person name="Sigalova O."/>
            <person name="Gavrilov S."/>
            <person name="Lebedinsky A."/>
            <person name="Ivanova N."/>
            <person name="Daum C."/>
            <person name="Reddy T."/>
            <person name="Klenk H.P."/>
            <person name="Goker M."/>
            <person name="Reva O."/>
            <person name="Miroshnichenko M."/>
            <person name="Kyprides N."/>
            <person name="Woyke T."/>
            <person name="Gelfand M."/>
        </authorList>
    </citation>
    <scope>NUCLEOTIDE SEQUENCE [LARGE SCALE GENOMIC DNA]</scope>
    <source>
        <strain evidence="4 7">LF13</strain>
    </source>
</reference>
<dbReference type="Proteomes" id="UP000004671">
    <property type="component" value="Chromosome"/>
</dbReference>
<dbReference type="KEGG" id="caby:Cabys_1756"/>
<dbReference type="eggNOG" id="COG0737">
    <property type="taxonomic scope" value="Bacteria"/>
</dbReference>
<dbReference type="Pfam" id="PF18962">
    <property type="entry name" value="Por_Secre_tail"/>
    <property type="match status" value="1"/>
</dbReference>
<dbReference type="InterPro" id="IPR013517">
    <property type="entry name" value="FG-GAP"/>
</dbReference>
<evidence type="ECO:0000259" key="3">
    <source>
        <dbReference type="Pfam" id="PF18962"/>
    </source>
</evidence>
<dbReference type="PANTHER" id="PTHR16026:SF0">
    <property type="entry name" value="CARTILAGE ACIDIC PROTEIN 1"/>
    <property type="match status" value="1"/>
</dbReference>
<feature type="domain" description="ASPIC/UnbV" evidence="2">
    <location>
        <begin position="437"/>
        <end position="508"/>
    </location>
</feature>
<dbReference type="eggNOG" id="COG3291">
    <property type="taxonomic scope" value="Bacteria"/>
</dbReference>
<evidence type="ECO:0000313" key="7">
    <source>
        <dbReference type="Proteomes" id="UP000183868"/>
    </source>
</evidence>
<dbReference type="AlphaFoldDB" id="H1XS12"/>
<dbReference type="NCBIfam" id="TIGR04183">
    <property type="entry name" value="Por_Secre_tail"/>
    <property type="match status" value="1"/>
</dbReference>
<organism evidence="5 6">
    <name type="scientific">Caldithrix abyssi DSM 13497</name>
    <dbReference type="NCBI Taxonomy" id="880073"/>
    <lineage>
        <taxon>Bacteria</taxon>
        <taxon>Pseudomonadati</taxon>
        <taxon>Calditrichota</taxon>
        <taxon>Calditrichia</taxon>
        <taxon>Calditrichales</taxon>
        <taxon>Calditrichaceae</taxon>
        <taxon>Caldithrix</taxon>
    </lineage>
</organism>
<dbReference type="STRING" id="880073.Cabys_1756"/>
<dbReference type="InParanoid" id="H1XS12"/>
<dbReference type="Gene3D" id="2.130.10.130">
    <property type="entry name" value="Integrin alpha, N-terminal"/>
    <property type="match status" value="2"/>
</dbReference>
<evidence type="ECO:0000256" key="1">
    <source>
        <dbReference type="ARBA" id="ARBA00022729"/>
    </source>
</evidence>
<evidence type="ECO:0000313" key="5">
    <source>
        <dbReference type="EMBL" id="EHO42505.1"/>
    </source>
</evidence>
<reference evidence="5 6" key="1">
    <citation type="submission" date="2011-09" db="EMBL/GenBank/DDBJ databases">
        <title>The permanent draft genome of Caldithrix abyssi DSM 13497.</title>
        <authorList>
            <consortium name="US DOE Joint Genome Institute (JGI-PGF)"/>
            <person name="Lucas S."/>
            <person name="Han J."/>
            <person name="Lapidus A."/>
            <person name="Bruce D."/>
            <person name="Goodwin L."/>
            <person name="Pitluck S."/>
            <person name="Peters L."/>
            <person name="Kyrpides N."/>
            <person name="Mavromatis K."/>
            <person name="Ivanova N."/>
            <person name="Mikhailova N."/>
            <person name="Chertkov O."/>
            <person name="Detter J.C."/>
            <person name="Tapia R."/>
            <person name="Han C."/>
            <person name="Land M."/>
            <person name="Hauser L."/>
            <person name="Markowitz V."/>
            <person name="Cheng J.-F."/>
            <person name="Hugenholtz P."/>
            <person name="Woyke T."/>
            <person name="Wu D."/>
            <person name="Spring S."/>
            <person name="Brambilla E."/>
            <person name="Klenk H.-P."/>
            <person name="Eisen J.A."/>
        </authorList>
    </citation>
    <scope>NUCLEOTIDE SEQUENCE [LARGE SCALE GENOMIC DNA]</scope>
    <source>
        <strain evidence="5 6">DSM 13497</strain>
    </source>
</reference>
<dbReference type="InterPro" id="IPR026444">
    <property type="entry name" value="Secre_tail"/>
</dbReference>
<sequence precursor="true">MGAIKFHTLIIILVLFFTSVWAQYPNDPFQFPQELGTFITHASAWGDYDNDGDDDLYFSNGEEGFQWKNHLYRNNGDGTFTEDTLAGPIVTDEFTSGGVSWGDFDNDGDLDMLVSEPFTHGSFPTNYSKVSLYLNNGDGTFSVASAPTLTDEESSRSKVGGFWGDWNGDGFLDAFVSNANFIGTGTNHSLYTNNQNSTFTEESNNLSNGTSARAGGSWADFDGDGDLDLVTISGAIGQKTVLWVNTGTDFVDYVLINNGETDGRTSETASWGDYDNDGDLDLFIGNAGDTPDVPEKNILFRNDGLDANGNPIMTRMDSATVGDIVADVDLTICSAWADFDNDGDLDLFVGNDGGYAAGYRSRLYVNNGDGTFTKKTNTILVDSASFARSAAWSDFDMDGDMDIVVGRDGPNRLFVNNGNSNSFVEIKLIGVNANKSAIGTIVRIKATINGTPVWQMRDVNSQTGHGSHNSYRLHFGLGDAFEIDSLVIEWAGSGSVDIYEGLAANDFYEFTEIGTSAIDDDLTAIADQFTVLPNYPNPFNPETRLRFVLKKSSKVTIELYNISGEKLATIYRGIRRAGLNQVTFNGAQFASGMYLVKYRTENAVKFQKILLVK</sequence>
<proteinExistence type="predicted"/>
<dbReference type="Gene3D" id="2.60.40.4070">
    <property type="match status" value="1"/>
</dbReference>
<dbReference type="HOGENOM" id="CLU_015153_0_0_0"/>
<dbReference type="Pfam" id="PF07593">
    <property type="entry name" value="UnbV_ASPIC"/>
    <property type="match status" value="1"/>
</dbReference>
<dbReference type="Pfam" id="PF13517">
    <property type="entry name" value="FG-GAP_3"/>
    <property type="match status" value="4"/>
</dbReference>
<dbReference type="PANTHER" id="PTHR16026">
    <property type="entry name" value="CARTILAGE ACIDIC PROTEIN 1"/>
    <property type="match status" value="1"/>
</dbReference>
<dbReference type="InterPro" id="IPR028994">
    <property type="entry name" value="Integrin_alpha_N"/>
</dbReference>
<name>H1XS12_CALAY</name>
<dbReference type="OrthoDB" id="9816120at2"/>
<dbReference type="InterPro" id="IPR011519">
    <property type="entry name" value="UnbV_ASPIC"/>
</dbReference>
<accession>H1XS12</accession>
<keyword evidence="1" id="KW-0732">Signal</keyword>
<dbReference type="EMBL" id="CP018099">
    <property type="protein sequence ID" value="APF18505.1"/>
    <property type="molecule type" value="Genomic_DNA"/>
</dbReference>
<evidence type="ECO:0000313" key="6">
    <source>
        <dbReference type="Proteomes" id="UP000004671"/>
    </source>
</evidence>
<dbReference type="Proteomes" id="UP000183868">
    <property type="component" value="Chromosome"/>
</dbReference>
<dbReference type="PaxDb" id="880073-Calab_2898"/>
<dbReference type="SUPFAM" id="SSF69318">
    <property type="entry name" value="Integrin alpha N-terminal domain"/>
    <property type="match status" value="2"/>
</dbReference>